<reference evidence="1 2" key="1">
    <citation type="submission" date="2018-08" db="EMBL/GenBank/DDBJ databases">
        <title>Chitinophagaceae sp. K23C18032701, a novel bacterium isolated from forest soil.</title>
        <authorList>
            <person name="Wang C."/>
        </authorList>
    </citation>
    <scope>NUCLEOTIDE SEQUENCE [LARGE SCALE GENOMIC DNA]</scope>
    <source>
        <strain evidence="1 2">K23C18032701</strain>
    </source>
</reference>
<dbReference type="Gene3D" id="1.10.150.240">
    <property type="entry name" value="Putative phosphatase, domain 2"/>
    <property type="match status" value="1"/>
</dbReference>
<dbReference type="PANTHER" id="PTHR43611:SF3">
    <property type="entry name" value="FLAVIN MONONUCLEOTIDE HYDROLASE 1, CHLOROPLATIC"/>
    <property type="match status" value="1"/>
</dbReference>
<evidence type="ECO:0000313" key="2">
    <source>
        <dbReference type="Proteomes" id="UP000261284"/>
    </source>
</evidence>
<dbReference type="SUPFAM" id="SSF56784">
    <property type="entry name" value="HAD-like"/>
    <property type="match status" value="1"/>
</dbReference>
<dbReference type="EMBL" id="QTJU01000001">
    <property type="protein sequence ID" value="RFM30002.1"/>
    <property type="molecule type" value="Genomic_DNA"/>
</dbReference>
<dbReference type="Proteomes" id="UP000261284">
    <property type="component" value="Unassembled WGS sequence"/>
</dbReference>
<keyword evidence="2" id="KW-1185">Reference proteome</keyword>
<accession>A0A3E1NQ00</accession>
<evidence type="ECO:0000313" key="1">
    <source>
        <dbReference type="EMBL" id="RFM30002.1"/>
    </source>
</evidence>
<dbReference type="PANTHER" id="PTHR43611">
    <property type="entry name" value="ALPHA-D-GLUCOSE 1-PHOSPHATE PHOSPHATASE"/>
    <property type="match status" value="1"/>
</dbReference>
<dbReference type="SFLD" id="SFLDS00003">
    <property type="entry name" value="Haloacid_Dehalogenase"/>
    <property type="match status" value="1"/>
</dbReference>
<gene>
    <name evidence="1" type="ORF">DXN05_03250</name>
</gene>
<dbReference type="InterPro" id="IPR036412">
    <property type="entry name" value="HAD-like_sf"/>
</dbReference>
<organism evidence="1 2">
    <name type="scientific">Deminuibacter soli</name>
    <dbReference type="NCBI Taxonomy" id="2291815"/>
    <lineage>
        <taxon>Bacteria</taxon>
        <taxon>Pseudomonadati</taxon>
        <taxon>Bacteroidota</taxon>
        <taxon>Chitinophagia</taxon>
        <taxon>Chitinophagales</taxon>
        <taxon>Chitinophagaceae</taxon>
        <taxon>Deminuibacter</taxon>
    </lineage>
</organism>
<dbReference type="InterPro" id="IPR006439">
    <property type="entry name" value="HAD-SF_hydro_IA"/>
</dbReference>
<dbReference type="InterPro" id="IPR023214">
    <property type="entry name" value="HAD_sf"/>
</dbReference>
<dbReference type="OrthoDB" id="9797415at2"/>
<proteinExistence type="predicted"/>
<dbReference type="NCBIfam" id="TIGR01509">
    <property type="entry name" value="HAD-SF-IA-v3"/>
    <property type="match status" value="1"/>
</dbReference>
<dbReference type="AlphaFoldDB" id="A0A3E1NQ00"/>
<name>A0A3E1NQ00_9BACT</name>
<dbReference type="Gene3D" id="3.40.50.1000">
    <property type="entry name" value="HAD superfamily/HAD-like"/>
    <property type="match status" value="1"/>
</dbReference>
<protein>
    <submittedName>
        <fullName evidence="1">HAD family phosphatase</fullName>
    </submittedName>
</protein>
<dbReference type="CDD" id="cd02603">
    <property type="entry name" value="HAD_sEH-N_like"/>
    <property type="match status" value="1"/>
</dbReference>
<dbReference type="RefSeq" id="WP_116845758.1">
    <property type="nucleotide sequence ID" value="NZ_QTJU01000001.1"/>
</dbReference>
<dbReference type="Pfam" id="PF00702">
    <property type="entry name" value="Hydrolase"/>
    <property type="match status" value="1"/>
</dbReference>
<comment type="caution">
    <text evidence="1">The sequence shown here is derived from an EMBL/GenBank/DDBJ whole genome shotgun (WGS) entry which is preliminary data.</text>
</comment>
<dbReference type="InterPro" id="IPR023198">
    <property type="entry name" value="PGP-like_dom2"/>
</dbReference>
<dbReference type="SFLD" id="SFLDG01129">
    <property type="entry name" value="C1.5:_HAD__Beta-PGM__Phosphata"/>
    <property type="match status" value="1"/>
</dbReference>
<sequence>MQTIKNIIFDLGGIFLNLDYPATEKAFIEMGVTNFQELFAQSHANDLFEQLETGKIQPEAFYQSFRETTGLQVSDEQIRDAWNAMLLDFPADRLQWLDAIRNKYNVYLYSNTNKIHYDFFSDVFRKAAGSNQSFDDYFIKAHYSHELGLRKPYPASFTALLQLHGLEADETVFIDDTLKNIEGAKAAGLQTIHLVHPETVLNLDL</sequence>